<dbReference type="EMBL" id="WTPW01000501">
    <property type="protein sequence ID" value="KAF0504881.1"/>
    <property type="molecule type" value="Genomic_DNA"/>
</dbReference>
<evidence type="ECO:0000259" key="1">
    <source>
        <dbReference type="Pfam" id="PF10544"/>
    </source>
</evidence>
<dbReference type="Pfam" id="PF10544">
    <property type="entry name" value="T5orf172"/>
    <property type="match status" value="1"/>
</dbReference>
<gene>
    <name evidence="2" type="ORF">F8M41_019429</name>
</gene>
<sequence>MFERSYSDLNSDPTSRNYFEKATGRMYSQRVTFLSPRNERGFCQAIDSDNRICRQGCRIKSYMTIPFCKKHDTPEQLAAVRTREYLQPLATQISMPEASLNSLSKYLSDRIKEERPIQTGIFYVLRRTDIKDNPNIFKIGLDIGDAEDNFEKRISQHEDGKCAAVFAEGYVTPVHEDSRIVDSAIKRILNEFRVKFNCNCNTNHVEYYDVNSLSTFDEVESWFYANPVRLLVSKIQHVSISQL</sequence>
<keyword evidence="3" id="KW-1185">Reference proteome</keyword>
<dbReference type="Proteomes" id="UP000439903">
    <property type="component" value="Unassembled WGS sequence"/>
</dbReference>
<dbReference type="InterPro" id="IPR018306">
    <property type="entry name" value="Phage_T5_Orf172_DNA-bd"/>
</dbReference>
<name>A0A8H4AK35_GIGMA</name>
<dbReference type="AlphaFoldDB" id="A0A8H4AK35"/>
<proteinExistence type="predicted"/>
<dbReference type="OrthoDB" id="2304001at2759"/>
<accession>A0A8H4AK35</accession>
<reference evidence="2 3" key="1">
    <citation type="journal article" date="2019" name="Environ. Microbiol.">
        <title>At the nexus of three kingdoms: the genome of the mycorrhizal fungus Gigaspora margarita provides insights into plant, endobacterial and fungal interactions.</title>
        <authorList>
            <person name="Venice F."/>
            <person name="Ghignone S."/>
            <person name="Salvioli di Fossalunga A."/>
            <person name="Amselem J."/>
            <person name="Novero M."/>
            <person name="Xianan X."/>
            <person name="Sedzielewska Toro K."/>
            <person name="Morin E."/>
            <person name="Lipzen A."/>
            <person name="Grigoriev I.V."/>
            <person name="Henrissat B."/>
            <person name="Martin F.M."/>
            <person name="Bonfante P."/>
        </authorList>
    </citation>
    <scope>NUCLEOTIDE SEQUENCE [LARGE SCALE GENOMIC DNA]</scope>
    <source>
        <strain evidence="2 3">BEG34</strain>
    </source>
</reference>
<feature type="domain" description="Bacteriophage T5 Orf172 DNA-binding" evidence="1">
    <location>
        <begin position="120"/>
        <end position="219"/>
    </location>
</feature>
<evidence type="ECO:0000313" key="3">
    <source>
        <dbReference type="Proteomes" id="UP000439903"/>
    </source>
</evidence>
<evidence type="ECO:0000313" key="2">
    <source>
        <dbReference type="EMBL" id="KAF0504881.1"/>
    </source>
</evidence>
<protein>
    <recommendedName>
        <fullName evidence="1">Bacteriophage T5 Orf172 DNA-binding domain-containing protein</fullName>
    </recommendedName>
</protein>
<comment type="caution">
    <text evidence="2">The sequence shown here is derived from an EMBL/GenBank/DDBJ whole genome shotgun (WGS) entry which is preliminary data.</text>
</comment>
<organism evidence="2 3">
    <name type="scientific">Gigaspora margarita</name>
    <dbReference type="NCBI Taxonomy" id="4874"/>
    <lineage>
        <taxon>Eukaryota</taxon>
        <taxon>Fungi</taxon>
        <taxon>Fungi incertae sedis</taxon>
        <taxon>Mucoromycota</taxon>
        <taxon>Glomeromycotina</taxon>
        <taxon>Glomeromycetes</taxon>
        <taxon>Diversisporales</taxon>
        <taxon>Gigasporaceae</taxon>
        <taxon>Gigaspora</taxon>
    </lineage>
</organism>